<organism evidence="10 11">
    <name type="scientific">Nematostella vectensis</name>
    <name type="common">Starlet sea anemone</name>
    <dbReference type="NCBI Taxonomy" id="45351"/>
    <lineage>
        <taxon>Eukaryota</taxon>
        <taxon>Metazoa</taxon>
        <taxon>Cnidaria</taxon>
        <taxon>Anthozoa</taxon>
        <taxon>Hexacorallia</taxon>
        <taxon>Actiniaria</taxon>
        <taxon>Edwardsiidae</taxon>
        <taxon>Nematostella</taxon>
    </lineage>
</organism>
<dbReference type="FunFam" id="3.40.50.10860:FF:000002">
    <property type="entry name" value="Glutamate dehydrogenase"/>
    <property type="match status" value="1"/>
</dbReference>
<dbReference type="InParanoid" id="A7RFX2"/>
<dbReference type="InterPro" id="IPR046346">
    <property type="entry name" value="Aminoacid_DH-like_N_sf"/>
</dbReference>
<evidence type="ECO:0000313" key="10">
    <source>
        <dbReference type="EMBL" id="EDO49675.1"/>
    </source>
</evidence>
<feature type="binding site" evidence="6">
    <location>
        <position position="248"/>
    </location>
    <ligand>
        <name>NAD(+)</name>
        <dbReference type="ChEBI" id="CHEBI:57540"/>
    </ligand>
</feature>
<sequence length="455" mass="49935">MWNQHLEGQYKSPEDFLETVRRKNPGEAEFLQAVQEVVDSIWPYLQEHPEYFNANILDRIVEPERVVIFRVPWRDDSNNIRVNRGFRVEFNSTIGPYKGGLRFHPTVNLGILKFLGFEQVLKNSLTTLPLGGGKGGSDFDPKGKSDHEVMSFCQSFMTELQRHIGPNTDVPAGDIGVGGREIGFLFGQYKRIRNEFTGVLTGKSALWGGSLLRPEATGYGLVYFTAEMLATKGDSLKGKNVTVSGSGNVAQFATEKVTQLGGKVVSLSDSSGTVYDPDGITKEKLAFITNLKNVKRGRISEYATKYGVEFHEGKRPWFLKCDVALPCATQNEVNKEDAEMLVANGCFCVAEGANMPSEPSAIEVFQKAKILYGPGKASNAGGVAVSGLEMSQNSLRSSWSREGVDERLHDIMENIHGTCVQYGTSPDGDYVDYVKGANVGGFIKIAQSMVEQGVV</sequence>
<dbReference type="PhylomeDB" id="A7RFX2"/>
<dbReference type="GO" id="GO:0006537">
    <property type="term" value="P:glutamate biosynthetic process"/>
    <property type="evidence" value="ECO:0000318"/>
    <property type="project" value="GO_Central"/>
</dbReference>
<evidence type="ECO:0000256" key="2">
    <source>
        <dbReference type="ARBA" id="ARBA00011643"/>
    </source>
</evidence>
<protein>
    <recommendedName>
        <fullName evidence="4">Glutamate dehydrogenase</fullName>
    </recommendedName>
</protein>
<evidence type="ECO:0000259" key="9">
    <source>
        <dbReference type="SMART" id="SM00839"/>
    </source>
</evidence>
<evidence type="ECO:0000256" key="7">
    <source>
        <dbReference type="PIRSR" id="PIRSR000185-3"/>
    </source>
</evidence>
<accession>A7RFX2</accession>
<keyword evidence="11" id="KW-1185">Reference proteome</keyword>
<dbReference type="Pfam" id="PF02812">
    <property type="entry name" value="ELFV_dehydrog_N"/>
    <property type="match status" value="1"/>
</dbReference>
<dbReference type="InterPro" id="IPR050724">
    <property type="entry name" value="Glu_Leu_Phe_Val_DH"/>
</dbReference>
<dbReference type="EMBL" id="DS469508">
    <property type="protein sequence ID" value="EDO49675.1"/>
    <property type="molecule type" value="Genomic_DNA"/>
</dbReference>
<feature type="domain" description="Glutamate/phenylalanine/leucine/valine/L-tryptophan dehydrogenase C-terminal" evidence="9">
    <location>
        <begin position="210"/>
        <end position="453"/>
    </location>
</feature>
<dbReference type="CDD" id="cd05313">
    <property type="entry name" value="NAD_bind_2_Glu_DH"/>
    <property type="match status" value="1"/>
</dbReference>
<gene>
    <name evidence="10" type="ORF">NEMVEDRAFT_v1g227888</name>
</gene>
<dbReference type="OMA" id="LELTHEC"/>
<dbReference type="SMART" id="SM00839">
    <property type="entry name" value="ELFV_dehydrog"/>
    <property type="match status" value="1"/>
</dbReference>
<feature type="site" description="Important for catalysis" evidence="7">
    <location>
        <position position="174"/>
    </location>
</feature>
<dbReference type="GO" id="GO:0005829">
    <property type="term" value="C:cytosol"/>
    <property type="evidence" value="ECO:0000318"/>
    <property type="project" value="GO_Central"/>
</dbReference>
<dbReference type="InterPro" id="IPR036291">
    <property type="entry name" value="NAD(P)-bd_dom_sf"/>
</dbReference>
<evidence type="ECO:0000256" key="8">
    <source>
        <dbReference type="RuleBase" id="RU004417"/>
    </source>
</evidence>
<dbReference type="PANTHER" id="PTHR43571:SF1">
    <property type="entry name" value="NADP-SPECIFIC GLUTAMATE DEHYDROGENASE 1-RELATED"/>
    <property type="match status" value="1"/>
</dbReference>
<keyword evidence="6" id="KW-0547">Nucleotide-binding</keyword>
<dbReference type="eggNOG" id="KOG2250">
    <property type="taxonomic scope" value="Eukaryota"/>
</dbReference>
<proteinExistence type="inferred from homology"/>
<dbReference type="HOGENOM" id="CLU_025763_2_1_1"/>
<dbReference type="Proteomes" id="UP000001593">
    <property type="component" value="Unassembled WGS sequence"/>
</dbReference>
<dbReference type="GO" id="GO:0004354">
    <property type="term" value="F:glutamate dehydrogenase (NADP+) activity"/>
    <property type="evidence" value="ECO:0000318"/>
    <property type="project" value="GO_Central"/>
</dbReference>
<dbReference type="FunFam" id="1.10.285.10:FF:000001">
    <property type="entry name" value="Glutamate dehydrogenase"/>
    <property type="match status" value="1"/>
</dbReference>
<keyword evidence="3 4" id="KW-0560">Oxidoreductase</keyword>
<feature type="binding site" evidence="6">
    <location>
        <position position="217"/>
    </location>
    <ligand>
        <name>NAD(+)</name>
        <dbReference type="ChEBI" id="CHEBI:57540"/>
    </ligand>
</feature>
<evidence type="ECO:0000256" key="6">
    <source>
        <dbReference type="PIRSR" id="PIRSR000185-2"/>
    </source>
</evidence>
<dbReference type="Gene3D" id="3.40.50.10860">
    <property type="entry name" value="Leucine Dehydrogenase, chain A, domain 1"/>
    <property type="match status" value="1"/>
</dbReference>
<feature type="binding site" evidence="6">
    <location>
        <position position="119"/>
    </location>
    <ligand>
        <name>substrate</name>
    </ligand>
</feature>
<dbReference type="InterPro" id="IPR006095">
    <property type="entry name" value="Glu/Leu/Phe/Val/Trp_DH"/>
</dbReference>
<reference evidence="10 11" key="1">
    <citation type="journal article" date="2007" name="Science">
        <title>Sea anemone genome reveals ancestral eumetazoan gene repertoire and genomic organization.</title>
        <authorList>
            <person name="Putnam N.H."/>
            <person name="Srivastava M."/>
            <person name="Hellsten U."/>
            <person name="Dirks B."/>
            <person name="Chapman J."/>
            <person name="Salamov A."/>
            <person name="Terry A."/>
            <person name="Shapiro H."/>
            <person name="Lindquist E."/>
            <person name="Kapitonov V.V."/>
            <person name="Jurka J."/>
            <person name="Genikhovich G."/>
            <person name="Grigoriev I.V."/>
            <person name="Lucas S.M."/>
            <person name="Steele R.E."/>
            <person name="Finnerty J.R."/>
            <person name="Technau U."/>
            <person name="Martindale M.Q."/>
            <person name="Rokhsar D.S."/>
        </authorList>
    </citation>
    <scope>NUCLEOTIDE SEQUENCE [LARGE SCALE GENOMIC DNA]</scope>
    <source>
        <strain evidence="11">CH2 X CH6</strain>
    </source>
</reference>
<dbReference type="SUPFAM" id="SSF53223">
    <property type="entry name" value="Aminoacid dehydrogenase-like, N-terminal domain"/>
    <property type="match status" value="1"/>
</dbReference>
<evidence type="ECO:0000256" key="5">
    <source>
        <dbReference type="PIRSR" id="PIRSR000185-1"/>
    </source>
</evidence>
<dbReference type="InterPro" id="IPR033922">
    <property type="entry name" value="NAD_bind_Glu_DH"/>
</dbReference>
<dbReference type="Gene3D" id="3.40.50.720">
    <property type="entry name" value="NAD(P)-binding Rossmann-like Domain"/>
    <property type="match status" value="1"/>
</dbReference>
<feature type="binding site" evidence="6">
    <location>
        <position position="386"/>
    </location>
    <ligand>
        <name>substrate</name>
    </ligand>
</feature>
<feature type="active site" description="Proton donor" evidence="5">
    <location>
        <position position="134"/>
    </location>
</feature>
<dbReference type="Pfam" id="PF00208">
    <property type="entry name" value="ELFV_dehydrog"/>
    <property type="match status" value="1"/>
</dbReference>
<dbReference type="NCBIfam" id="NF006929">
    <property type="entry name" value="PRK09414.1"/>
    <property type="match status" value="1"/>
</dbReference>
<dbReference type="InterPro" id="IPR014362">
    <property type="entry name" value="Glu_DH"/>
</dbReference>
<evidence type="ECO:0000256" key="1">
    <source>
        <dbReference type="ARBA" id="ARBA00006382"/>
    </source>
</evidence>
<feature type="binding site" evidence="6">
    <location>
        <position position="98"/>
    </location>
    <ligand>
        <name>substrate</name>
    </ligand>
</feature>
<evidence type="ECO:0000313" key="11">
    <source>
        <dbReference type="Proteomes" id="UP000001593"/>
    </source>
</evidence>
<name>A7RFX2_NEMVE</name>
<dbReference type="FunFam" id="3.40.50.720:FF:000030">
    <property type="entry name" value="Glutamate dehydrogenase"/>
    <property type="match status" value="1"/>
</dbReference>
<dbReference type="InterPro" id="IPR033524">
    <property type="entry name" value="Glu/Leu/Phe/Val_DH_AS"/>
</dbReference>
<dbReference type="InterPro" id="IPR006097">
    <property type="entry name" value="Glu/Leu/Phe/Val/Trp_DH_dimer"/>
</dbReference>
<dbReference type="PIRSF" id="PIRSF000185">
    <property type="entry name" value="Glu_DH"/>
    <property type="match status" value="1"/>
</dbReference>
<dbReference type="InterPro" id="IPR006096">
    <property type="entry name" value="Glu/Leu/Phe/Val/Trp_DH_C"/>
</dbReference>
<feature type="binding site" evidence="6">
    <location>
        <position position="173"/>
    </location>
    <ligand>
        <name>substrate</name>
    </ligand>
</feature>
<dbReference type="STRING" id="45351.A7RFX2"/>
<dbReference type="PROSITE" id="PS00074">
    <property type="entry name" value="GLFV_DEHYDROGENASE"/>
    <property type="match status" value="1"/>
</dbReference>
<evidence type="ECO:0000256" key="3">
    <source>
        <dbReference type="ARBA" id="ARBA00023002"/>
    </source>
</evidence>
<dbReference type="Gene3D" id="1.10.285.10">
    <property type="entry name" value="Glutamate Dehydrogenase, chain A, domain 3"/>
    <property type="match status" value="2"/>
</dbReference>
<comment type="similarity">
    <text evidence="1 4 8">Belongs to the Glu/Leu/Phe/Val dehydrogenases family.</text>
</comment>
<dbReference type="PRINTS" id="PR00082">
    <property type="entry name" value="GLFDHDRGNASE"/>
</dbReference>
<feature type="binding site" evidence="6">
    <location>
        <position position="122"/>
    </location>
    <ligand>
        <name>substrate</name>
    </ligand>
</feature>
<dbReference type="PANTHER" id="PTHR43571">
    <property type="entry name" value="NADP-SPECIFIC GLUTAMATE DEHYDROGENASE 1-RELATED"/>
    <property type="match status" value="1"/>
</dbReference>
<dbReference type="AlphaFoldDB" id="A7RFX2"/>
<dbReference type="SUPFAM" id="SSF51735">
    <property type="entry name" value="NAD(P)-binding Rossmann-fold domains"/>
    <property type="match status" value="1"/>
</dbReference>
<dbReference type="GO" id="GO:0000166">
    <property type="term" value="F:nucleotide binding"/>
    <property type="evidence" value="ECO:0007669"/>
    <property type="project" value="UniProtKB-KW"/>
</dbReference>
<evidence type="ECO:0000256" key="4">
    <source>
        <dbReference type="PIRNR" id="PIRNR000185"/>
    </source>
</evidence>
<comment type="subunit">
    <text evidence="2">Homohexamer.</text>
</comment>
<keyword evidence="6" id="KW-0520">NAD</keyword>